<dbReference type="PANTHER" id="PTHR33376:SF15">
    <property type="entry name" value="BLL6794 PROTEIN"/>
    <property type="match status" value="1"/>
</dbReference>
<dbReference type="PANTHER" id="PTHR33376">
    <property type="match status" value="1"/>
</dbReference>
<keyword evidence="2 4" id="KW-0732">Signal</keyword>
<name>A0ABT5TEZ7_9RHOB</name>
<keyword evidence="3" id="KW-0574">Periplasm</keyword>
<sequence length="338" mass="36359">MKLFTTTRTLALMTASVAALATVPADAQQLRLGDFQSTTHIVSKEGTTRWIAAVEEATEGAVTFQHFPSEQAARASALMDAVENGILDVALVGTIYHGETLPMNSIVGLPGFYGSAVEGTKAIQAMLAEGPLRDEILETGVVPLFGFVLPPYQVLAQKRLGMPDDWRNLNIRTAGSTQAMTARSLGSVGVSIPGPEVYTAVERGRLDGILFPLASVAAYNLQEVVTHISQNGSFGGYSFVMVARKEMFENLPEDVQLAMIEQGNEVALHVARAQDDSIAGFLADWAAQGVDIYSLSDNELEALSDAMTEVAEDWFNRIGRGSDTAREVLERYRDLTGG</sequence>
<dbReference type="CDD" id="cd13601">
    <property type="entry name" value="PBP2_TRAP_DctP1_3_4_like"/>
    <property type="match status" value="1"/>
</dbReference>
<dbReference type="NCBIfam" id="NF037995">
    <property type="entry name" value="TRAP_S1"/>
    <property type="match status" value="1"/>
</dbReference>
<accession>A0ABT5TEZ7</accession>
<comment type="subcellular location">
    <subcellularLocation>
        <location evidence="1">Periplasm</location>
    </subcellularLocation>
</comment>
<feature type="chain" id="PRO_5047177025" evidence="4">
    <location>
        <begin position="22"/>
        <end position="338"/>
    </location>
</feature>
<evidence type="ECO:0000256" key="3">
    <source>
        <dbReference type="ARBA" id="ARBA00022764"/>
    </source>
</evidence>
<dbReference type="Proteomes" id="UP001431784">
    <property type="component" value="Unassembled WGS sequence"/>
</dbReference>
<evidence type="ECO:0000256" key="1">
    <source>
        <dbReference type="ARBA" id="ARBA00004418"/>
    </source>
</evidence>
<feature type="signal peptide" evidence="4">
    <location>
        <begin position="1"/>
        <end position="21"/>
    </location>
</feature>
<dbReference type="Pfam" id="PF03480">
    <property type="entry name" value="DctP"/>
    <property type="match status" value="1"/>
</dbReference>
<dbReference type="InterPro" id="IPR018389">
    <property type="entry name" value="DctP_fam"/>
</dbReference>
<proteinExistence type="predicted"/>
<evidence type="ECO:0000313" key="5">
    <source>
        <dbReference type="EMBL" id="MDD7973280.1"/>
    </source>
</evidence>
<organism evidence="5 6">
    <name type="scientific">Roseinatronobacter alkalisoli</name>
    <dbReference type="NCBI Taxonomy" id="3028235"/>
    <lineage>
        <taxon>Bacteria</taxon>
        <taxon>Pseudomonadati</taxon>
        <taxon>Pseudomonadota</taxon>
        <taxon>Alphaproteobacteria</taxon>
        <taxon>Rhodobacterales</taxon>
        <taxon>Paracoccaceae</taxon>
        <taxon>Roseinatronobacter</taxon>
    </lineage>
</organism>
<protein>
    <submittedName>
        <fullName evidence="5">TRAP transporter substrate-binding protein DctP</fullName>
    </submittedName>
</protein>
<dbReference type="Gene3D" id="3.40.190.170">
    <property type="entry name" value="Bacterial extracellular solute-binding protein, family 7"/>
    <property type="match status" value="1"/>
</dbReference>
<evidence type="ECO:0000313" key="6">
    <source>
        <dbReference type="Proteomes" id="UP001431784"/>
    </source>
</evidence>
<comment type="caution">
    <text evidence="5">The sequence shown here is derived from an EMBL/GenBank/DDBJ whole genome shotgun (WGS) entry which is preliminary data.</text>
</comment>
<evidence type="ECO:0000256" key="2">
    <source>
        <dbReference type="ARBA" id="ARBA00022729"/>
    </source>
</evidence>
<evidence type="ECO:0000256" key="4">
    <source>
        <dbReference type="SAM" id="SignalP"/>
    </source>
</evidence>
<gene>
    <name evidence="5" type="primary">dctP</name>
    <name evidence="5" type="ORF">PUT78_19570</name>
</gene>
<dbReference type="InterPro" id="IPR038404">
    <property type="entry name" value="TRAP_DctP_sf"/>
</dbReference>
<keyword evidence="6" id="KW-1185">Reference proteome</keyword>
<reference evidence="5" key="1">
    <citation type="submission" date="2023-02" db="EMBL/GenBank/DDBJ databases">
        <title>Description of Roseinatronobacter alkalisoli sp. nov., an alkaliphilic bacerium isolated from soda soil.</title>
        <authorList>
            <person name="Wei W."/>
        </authorList>
    </citation>
    <scope>NUCLEOTIDE SEQUENCE</scope>
    <source>
        <strain evidence="5">HJB301</strain>
    </source>
</reference>
<dbReference type="RefSeq" id="WP_274353951.1">
    <property type="nucleotide sequence ID" value="NZ_JAQZSM010000029.1"/>
</dbReference>
<dbReference type="EMBL" id="JAQZSM010000029">
    <property type="protein sequence ID" value="MDD7973280.1"/>
    <property type="molecule type" value="Genomic_DNA"/>
</dbReference>